<feature type="transmembrane region" description="Helical" evidence="6">
    <location>
        <begin position="6"/>
        <end position="29"/>
    </location>
</feature>
<evidence type="ECO:0000313" key="8">
    <source>
        <dbReference type="EMBL" id="SPT55691.1"/>
    </source>
</evidence>
<dbReference type="EMBL" id="UAPR01000003">
    <property type="protein sequence ID" value="SPT55691.1"/>
    <property type="molecule type" value="Genomic_DNA"/>
</dbReference>
<evidence type="ECO:0000313" key="9">
    <source>
        <dbReference type="Proteomes" id="UP000250192"/>
    </source>
</evidence>
<dbReference type="RefSeq" id="WP_174703813.1">
    <property type="nucleotide sequence ID" value="NZ_CAUQLB010000004.1"/>
</dbReference>
<keyword evidence="4 6" id="KW-1133">Transmembrane helix</keyword>
<protein>
    <submittedName>
        <fullName evidence="8">Flp pilus assembly protein TadB</fullName>
    </submittedName>
</protein>
<feature type="transmembrane region" description="Helical" evidence="6">
    <location>
        <begin position="80"/>
        <end position="100"/>
    </location>
</feature>
<feature type="transmembrane region" description="Helical" evidence="6">
    <location>
        <begin position="258"/>
        <end position="275"/>
    </location>
</feature>
<dbReference type="Proteomes" id="UP000250192">
    <property type="component" value="Unassembled WGS sequence"/>
</dbReference>
<sequence length="292" mass="30620">MGDAVIAVVCGLVFGIGLVLALSPWFMAAPEWRPWGPWKRVCDDVARARVPGLTAARLVMLSAAIGVVVAAVVLAVTDAWPVALIVSLGVAFLPHAWVVSRVRAHAKTVRAAWPEVIDAMVSGVRAGTSLPQVLCDLAEEGPVPVRFAFEAFSRDYSANGRFAPALDRMKEEVADPVADRIIEALRIARSVGGADLTRLLQDLASLLREDSRVRGELEARQSWTVGAARLGIAAPWVVLLLLSGGGASASVWNSPGGIAVLCAGAGICVIAYLAMKAASRLSSDPRNLGGGM</sequence>
<dbReference type="PANTHER" id="PTHR35007">
    <property type="entry name" value="INTEGRAL MEMBRANE PROTEIN-RELATED"/>
    <property type="match status" value="1"/>
</dbReference>
<keyword evidence="2" id="KW-1003">Cell membrane</keyword>
<comment type="subcellular location">
    <subcellularLocation>
        <location evidence="1">Cell membrane</location>
        <topology evidence="1">Multi-pass membrane protein</topology>
    </subcellularLocation>
</comment>
<name>A0A2X0VPN6_9ACTO</name>
<organism evidence="8 9">
    <name type="scientific">Schaalia odontolytica</name>
    <dbReference type="NCBI Taxonomy" id="1660"/>
    <lineage>
        <taxon>Bacteria</taxon>
        <taxon>Bacillati</taxon>
        <taxon>Actinomycetota</taxon>
        <taxon>Actinomycetes</taxon>
        <taxon>Actinomycetales</taxon>
        <taxon>Actinomycetaceae</taxon>
        <taxon>Schaalia</taxon>
    </lineage>
</organism>
<feature type="transmembrane region" description="Helical" evidence="6">
    <location>
        <begin position="230"/>
        <end position="252"/>
    </location>
</feature>
<evidence type="ECO:0000256" key="6">
    <source>
        <dbReference type="SAM" id="Phobius"/>
    </source>
</evidence>
<accession>A0A2X0VPN6</accession>
<dbReference type="InterPro" id="IPR018076">
    <property type="entry name" value="T2SS_GspF_dom"/>
</dbReference>
<keyword evidence="5 6" id="KW-0472">Membrane</keyword>
<evidence type="ECO:0000256" key="4">
    <source>
        <dbReference type="ARBA" id="ARBA00022989"/>
    </source>
</evidence>
<dbReference type="GeneID" id="93758821"/>
<evidence type="ECO:0000259" key="7">
    <source>
        <dbReference type="Pfam" id="PF00482"/>
    </source>
</evidence>
<evidence type="ECO:0000256" key="3">
    <source>
        <dbReference type="ARBA" id="ARBA00022692"/>
    </source>
</evidence>
<proteinExistence type="predicted"/>
<dbReference type="AlphaFoldDB" id="A0A2X0VPN6"/>
<keyword evidence="3 6" id="KW-0812">Transmembrane</keyword>
<keyword evidence="9" id="KW-1185">Reference proteome</keyword>
<gene>
    <name evidence="8" type="ORF">NCTC9935_01199</name>
</gene>
<feature type="domain" description="Type II secretion system protein GspF" evidence="7">
    <location>
        <begin position="117"/>
        <end position="242"/>
    </location>
</feature>
<evidence type="ECO:0000256" key="1">
    <source>
        <dbReference type="ARBA" id="ARBA00004651"/>
    </source>
</evidence>
<dbReference type="Pfam" id="PF00482">
    <property type="entry name" value="T2SSF"/>
    <property type="match status" value="1"/>
</dbReference>
<reference evidence="8 9" key="1">
    <citation type="submission" date="2018-06" db="EMBL/GenBank/DDBJ databases">
        <authorList>
            <consortium name="Pathogen Informatics"/>
            <person name="Doyle S."/>
        </authorList>
    </citation>
    <scope>NUCLEOTIDE SEQUENCE [LARGE SCALE GENOMIC DNA]</scope>
    <source>
        <strain evidence="8 9">NCTC9935</strain>
    </source>
</reference>
<dbReference type="PANTHER" id="PTHR35007:SF2">
    <property type="entry name" value="PILUS ASSEMBLE PROTEIN"/>
    <property type="match status" value="1"/>
</dbReference>
<evidence type="ECO:0000256" key="2">
    <source>
        <dbReference type="ARBA" id="ARBA00022475"/>
    </source>
</evidence>
<feature type="transmembrane region" description="Helical" evidence="6">
    <location>
        <begin position="50"/>
        <end position="74"/>
    </location>
</feature>
<evidence type="ECO:0000256" key="5">
    <source>
        <dbReference type="ARBA" id="ARBA00023136"/>
    </source>
</evidence>
<dbReference type="GO" id="GO:0005886">
    <property type="term" value="C:plasma membrane"/>
    <property type="evidence" value="ECO:0007669"/>
    <property type="project" value="UniProtKB-SubCell"/>
</dbReference>
<dbReference type="STRING" id="1660.APY09_00080"/>